<dbReference type="RefSeq" id="XP_040683310.1">
    <property type="nucleotide sequence ID" value="XM_040831719.1"/>
</dbReference>
<sequence length="164" mass="18477">MDPPPIIISDQCAEIVKIVNVIYGRLARVVALKSELKEAFVDLHDILMQAYQNDYMGVLCRGSLHFVSCLVSRAWHEQIESLPVVEIAHLHLCNALELFYQCGLCKLLASLSTKQQSAAAIRADIVAQVYAQEARIGRIETDLDWVMVLQQHLHLLKTWRVLGA</sequence>
<reference evidence="2" key="1">
    <citation type="journal article" date="2017" name="Genome Biol.">
        <title>Comparative genomics reveals high biological diversity and specific adaptations in the industrially and medically important fungal genus Aspergillus.</title>
        <authorList>
            <person name="de Vries R.P."/>
            <person name="Riley R."/>
            <person name="Wiebenga A."/>
            <person name="Aguilar-Osorio G."/>
            <person name="Amillis S."/>
            <person name="Uchima C.A."/>
            <person name="Anderluh G."/>
            <person name="Asadollahi M."/>
            <person name="Askin M."/>
            <person name="Barry K."/>
            <person name="Battaglia E."/>
            <person name="Bayram O."/>
            <person name="Benocci T."/>
            <person name="Braus-Stromeyer S.A."/>
            <person name="Caldana C."/>
            <person name="Canovas D."/>
            <person name="Cerqueira G.C."/>
            <person name="Chen F."/>
            <person name="Chen W."/>
            <person name="Choi C."/>
            <person name="Clum A."/>
            <person name="Dos Santos R.A."/>
            <person name="Damasio A.R."/>
            <person name="Diallinas G."/>
            <person name="Emri T."/>
            <person name="Fekete E."/>
            <person name="Flipphi M."/>
            <person name="Freyberg S."/>
            <person name="Gallo A."/>
            <person name="Gournas C."/>
            <person name="Habgood R."/>
            <person name="Hainaut M."/>
            <person name="Harispe M.L."/>
            <person name="Henrissat B."/>
            <person name="Hilden K.S."/>
            <person name="Hope R."/>
            <person name="Hossain A."/>
            <person name="Karabika E."/>
            <person name="Karaffa L."/>
            <person name="Karanyi Z."/>
            <person name="Krasevec N."/>
            <person name="Kuo A."/>
            <person name="Kusch H."/>
            <person name="LaButti K."/>
            <person name="Lagendijk E.L."/>
            <person name="Lapidus A."/>
            <person name="Levasseur A."/>
            <person name="Lindquist E."/>
            <person name="Lipzen A."/>
            <person name="Logrieco A.F."/>
            <person name="MacCabe A."/>
            <person name="Maekelae M.R."/>
            <person name="Malavazi I."/>
            <person name="Melin P."/>
            <person name="Meyer V."/>
            <person name="Mielnichuk N."/>
            <person name="Miskei M."/>
            <person name="Molnar A.P."/>
            <person name="Mule G."/>
            <person name="Ngan C.Y."/>
            <person name="Orejas M."/>
            <person name="Orosz E."/>
            <person name="Ouedraogo J.P."/>
            <person name="Overkamp K.M."/>
            <person name="Park H.-S."/>
            <person name="Perrone G."/>
            <person name="Piumi F."/>
            <person name="Punt P.J."/>
            <person name="Ram A.F."/>
            <person name="Ramon A."/>
            <person name="Rauscher S."/>
            <person name="Record E."/>
            <person name="Riano-Pachon D.M."/>
            <person name="Robert V."/>
            <person name="Roehrig J."/>
            <person name="Ruller R."/>
            <person name="Salamov A."/>
            <person name="Salih N.S."/>
            <person name="Samson R.A."/>
            <person name="Sandor E."/>
            <person name="Sanguinetti M."/>
            <person name="Schuetze T."/>
            <person name="Sepcic K."/>
            <person name="Shelest E."/>
            <person name="Sherlock G."/>
            <person name="Sophianopoulou V."/>
            <person name="Squina F.M."/>
            <person name="Sun H."/>
            <person name="Susca A."/>
            <person name="Todd R.B."/>
            <person name="Tsang A."/>
            <person name="Unkles S.E."/>
            <person name="van de Wiele N."/>
            <person name="van Rossen-Uffink D."/>
            <person name="Oliveira J.V."/>
            <person name="Vesth T.C."/>
            <person name="Visser J."/>
            <person name="Yu J.-H."/>
            <person name="Zhou M."/>
            <person name="Andersen M.R."/>
            <person name="Archer D.B."/>
            <person name="Baker S.E."/>
            <person name="Benoit I."/>
            <person name="Brakhage A.A."/>
            <person name="Braus G.H."/>
            <person name="Fischer R."/>
            <person name="Frisvad J.C."/>
            <person name="Goldman G.H."/>
            <person name="Houbraken J."/>
            <person name="Oakley B."/>
            <person name="Pocsi I."/>
            <person name="Scazzocchio C."/>
            <person name="Seiboth B."/>
            <person name="vanKuyk P.A."/>
            <person name="Wortman J."/>
            <person name="Dyer P.S."/>
            <person name="Grigoriev I.V."/>
        </authorList>
    </citation>
    <scope>NUCLEOTIDE SEQUENCE [LARGE SCALE GENOMIC DNA]</scope>
    <source>
        <strain evidence="2">DTO 134E9</strain>
    </source>
</reference>
<name>A0A1L9R428_ASPWE</name>
<dbReference type="EMBL" id="KV878219">
    <property type="protein sequence ID" value="OJJ29633.1"/>
    <property type="molecule type" value="Genomic_DNA"/>
</dbReference>
<dbReference type="Proteomes" id="UP000184383">
    <property type="component" value="Unassembled WGS sequence"/>
</dbReference>
<dbReference type="VEuPathDB" id="FungiDB:ASPWEDRAFT_177819"/>
<organism evidence="1 2">
    <name type="scientific">Aspergillus wentii DTO 134E9</name>
    <dbReference type="NCBI Taxonomy" id="1073089"/>
    <lineage>
        <taxon>Eukaryota</taxon>
        <taxon>Fungi</taxon>
        <taxon>Dikarya</taxon>
        <taxon>Ascomycota</taxon>
        <taxon>Pezizomycotina</taxon>
        <taxon>Eurotiomycetes</taxon>
        <taxon>Eurotiomycetidae</taxon>
        <taxon>Eurotiales</taxon>
        <taxon>Aspergillaceae</taxon>
        <taxon>Aspergillus</taxon>
        <taxon>Aspergillus subgen. Cremei</taxon>
    </lineage>
</organism>
<dbReference type="GeneID" id="63747567"/>
<evidence type="ECO:0000313" key="1">
    <source>
        <dbReference type="EMBL" id="OJJ29633.1"/>
    </source>
</evidence>
<protein>
    <submittedName>
        <fullName evidence="1">Uncharacterized protein</fullName>
    </submittedName>
</protein>
<proteinExistence type="predicted"/>
<gene>
    <name evidence="1" type="ORF">ASPWEDRAFT_177819</name>
</gene>
<keyword evidence="2" id="KW-1185">Reference proteome</keyword>
<evidence type="ECO:0000313" key="2">
    <source>
        <dbReference type="Proteomes" id="UP000184383"/>
    </source>
</evidence>
<accession>A0A1L9R428</accession>
<dbReference type="AlphaFoldDB" id="A0A1L9R428"/>